<dbReference type="InterPro" id="IPR058942">
    <property type="entry name" value="AT3G52170-like"/>
</dbReference>
<dbReference type="Pfam" id="PF25896">
    <property type="entry name" value="HTH_AT3G52170"/>
    <property type="match status" value="1"/>
</dbReference>
<feature type="region of interest" description="Disordered" evidence="1">
    <location>
        <begin position="233"/>
        <end position="275"/>
    </location>
</feature>
<keyword evidence="4" id="KW-1185">Reference proteome</keyword>
<dbReference type="PANTHER" id="PTHR34568">
    <property type="entry name" value="RRM DOMAIN-CONTAINING PROTEIN"/>
    <property type="match status" value="1"/>
</dbReference>
<accession>A0A833QMP5</accession>
<dbReference type="Proteomes" id="UP000623129">
    <property type="component" value="Unassembled WGS sequence"/>
</dbReference>
<evidence type="ECO:0000313" key="4">
    <source>
        <dbReference type="Proteomes" id="UP000623129"/>
    </source>
</evidence>
<reference evidence="3" key="1">
    <citation type="submission" date="2020-01" db="EMBL/GenBank/DDBJ databases">
        <title>Genome sequence of Kobresia littledalei, the first chromosome-level genome in the family Cyperaceae.</title>
        <authorList>
            <person name="Qu G."/>
        </authorList>
    </citation>
    <scope>NUCLEOTIDE SEQUENCE</scope>
    <source>
        <strain evidence="3">C.B.Clarke</strain>
        <tissue evidence="3">Leaf</tissue>
    </source>
</reference>
<dbReference type="PANTHER" id="PTHR34568:SF4">
    <property type="entry name" value="OS02G0638000 PROTEIN"/>
    <property type="match status" value="1"/>
</dbReference>
<dbReference type="InterPro" id="IPR058941">
    <property type="entry name" value="HTH_AT3G52170-like"/>
</dbReference>
<sequence length="292" mass="32566">MQAVARLSSSKRVTIGISKEVLKSNIVGRGKSYAASVKDETAKAQRFPKRIPKQERRAMIVSFVEKYRALNEGRFPHVSKVAKEIGGSYYVAREIVQELEYKYKLVQAGQFNLAQPVELKESSNDTISDSIGEKVASTVAVANKVTRKGGQRSIEAEGVKKEEPCGKSTDVSVEEQGRLVASNDTTTNMDKTQPSFKGKEVKEASKVETITQPSLKVKEVIEASKVETITETVEETPVKSEKFRMRDEIPVPEEIKGKQNSNEHDQSSTEKGSIWGDLKSFSDKIINFWKKF</sequence>
<gene>
    <name evidence="3" type="ORF">FCM35_KLT13484</name>
</gene>
<evidence type="ECO:0000259" key="2">
    <source>
        <dbReference type="Pfam" id="PF25896"/>
    </source>
</evidence>
<protein>
    <recommendedName>
        <fullName evidence="2">AT3G52170-like helix-turn-helix domain-containing protein</fullName>
    </recommendedName>
</protein>
<organism evidence="3 4">
    <name type="scientific">Carex littledalei</name>
    <dbReference type="NCBI Taxonomy" id="544730"/>
    <lineage>
        <taxon>Eukaryota</taxon>
        <taxon>Viridiplantae</taxon>
        <taxon>Streptophyta</taxon>
        <taxon>Embryophyta</taxon>
        <taxon>Tracheophyta</taxon>
        <taxon>Spermatophyta</taxon>
        <taxon>Magnoliopsida</taxon>
        <taxon>Liliopsida</taxon>
        <taxon>Poales</taxon>
        <taxon>Cyperaceae</taxon>
        <taxon>Cyperoideae</taxon>
        <taxon>Cariceae</taxon>
        <taxon>Carex</taxon>
        <taxon>Carex subgen. Euthyceras</taxon>
    </lineage>
</organism>
<evidence type="ECO:0000313" key="3">
    <source>
        <dbReference type="EMBL" id="KAF3322343.1"/>
    </source>
</evidence>
<comment type="caution">
    <text evidence="3">The sequence shown here is derived from an EMBL/GenBank/DDBJ whole genome shotgun (WGS) entry which is preliminary data.</text>
</comment>
<dbReference type="AlphaFoldDB" id="A0A833QMP5"/>
<proteinExistence type="predicted"/>
<dbReference type="EMBL" id="SWLB01000025">
    <property type="protein sequence ID" value="KAF3322343.1"/>
    <property type="molecule type" value="Genomic_DNA"/>
</dbReference>
<evidence type="ECO:0000256" key="1">
    <source>
        <dbReference type="SAM" id="MobiDB-lite"/>
    </source>
</evidence>
<name>A0A833QMP5_9POAL</name>
<feature type="domain" description="AT3G52170-like helix-turn-helix" evidence="2">
    <location>
        <begin position="52"/>
        <end position="101"/>
    </location>
</feature>
<dbReference type="OrthoDB" id="1930826at2759"/>
<feature type="compositionally biased region" description="Basic and acidic residues" evidence="1">
    <location>
        <begin position="236"/>
        <end position="268"/>
    </location>
</feature>